<gene>
    <name evidence="2" type="ORF">NFI88_13385</name>
</gene>
<organism evidence="2 3">
    <name type="scientific">Rhizosaccharibacter radicis</name>
    <dbReference type="NCBI Taxonomy" id="2782605"/>
    <lineage>
        <taxon>Bacteria</taxon>
        <taxon>Pseudomonadati</taxon>
        <taxon>Pseudomonadota</taxon>
        <taxon>Alphaproteobacteria</taxon>
        <taxon>Acetobacterales</taxon>
        <taxon>Acetobacteraceae</taxon>
        <taxon>Rhizosaccharibacter</taxon>
    </lineage>
</organism>
<accession>A0ABT1W1H2</accession>
<comment type="caution">
    <text evidence="2">The sequence shown here is derived from an EMBL/GenBank/DDBJ whole genome shotgun (WGS) entry which is preliminary data.</text>
</comment>
<evidence type="ECO:0000256" key="1">
    <source>
        <dbReference type="SAM" id="MobiDB-lite"/>
    </source>
</evidence>
<evidence type="ECO:0000313" key="3">
    <source>
        <dbReference type="Proteomes" id="UP001524547"/>
    </source>
</evidence>
<dbReference type="EMBL" id="JAMZEJ010000008">
    <property type="protein sequence ID" value="MCQ8241829.1"/>
    <property type="molecule type" value="Genomic_DNA"/>
</dbReference>
<sequence>MFDGAPWSVPASARDEASVPWRTSPSLPADDEPDPLAAPLSLPPGASWRFLGFGTGRNRHGRPAPCGFHLVFLPGPDPWTHLYRAVPGGRGGARLLLLEMAVPGDARVALASGWAPADGEGGR</sequence>
<name>A0ABT1W1H2_9PROT</name>
<proteinExistence type="predicted"/>
<feature type="compositionally biased region" description="Low complexity" evidence="1">
    <location>
        <begin position="35"/>
        <end position="45"/>
    </location>
</feature>
<feature type="region of interest" description="Disordered" evidence="1">
    <location>
        <begin position="1"/>
        <end position="45"/>
    </location>
</feature>
<protein>
    <submittedName>
        <fullName evidence="2">Uncharacterized protein</fullName>
    </submittedName>
</protein>
<dbReference type="RefSeq" id="WP_422920583.1">
    <property type="nucleotide sequence ID" value="NZ_JAMZEJ010000008.1"/>
</dbReference>
<evidence type="ECO:0000313" key="2">
    <source>
        <dbReference type="EMBL" id="MCQ8241829.1"/>
    </source>
</evidence>
<keyword evidence="3" id="KW-1185">Reference proteome</keyword>
<reference evidence="2 3" key="1">
    <citation type="submission" date="2022-06" db="EMBL/GenBank/DDBJ databases">
        <title>Rhizosaccharibacter gen. nov. sp. nov. KSS12, endophytic bacteria isolated from sugarcane.</title>
        <authorList>
            <person name="Pitiwittayakul N."/>
        </authorList>
    </citation>
    <scope>NUCLEOTIDE SEQUENCE [LARGE SCALE GENOMIC DNA]</scope>
    <source>
        <strain evidence="2 3">KSS12</strain>
    </source>
</reference>
<dbReference type="Proteomes" id="UP001524547">
    <property type="component" value="Unassembled WGS sequence"/>
</dbReference>